<evidence type="ECO:0000313" key="3">
    <source>
        <dbReference type="Proteomes" id="UP000807769"/>
    </source>
</evidence>
<keyword evidence="3" id="KW-1185">Reference proteome</keyword>
<dbReference type="AlphaFoldDB" id="A0A9P7JDZ8"/>
<comment type="caution">
    <text evidence="2">The sequence shown here is derived from an EMBL/GenBank/DDBJ whole genome shotgun (WGS) entry which is preliminary data.</text>
</comment>
<feature type="transmembrane region" description="Helical" evidence="1">
    <location>
        <begin position="91"/>
        <end position="111"/>
    </location>
</feature>
<keyword evidence="1" id="KW-0472">Membrane</keyword>
<dbReference type="Proteomes" id="UP000807769">
    <property type="component" value="Unassembled WGS sequence"/>
</dbReference>
<reference evidence="2" key="1">
    <citation type="journal article" date="2020" name="New Phytol.">
        <title>Comparative genomics reveals dynamic genome evolution in host specialist ectomycorrhizal fungi.</title>
        <authorList>
            <person name="Lofgren L.A."/>
            <person name="Nguyen N.H."/>
            <person name="Vilgalys R."/>
            <person name="Ruytinx J."/>
            <person name="Liao H.L."/>
            <person name="Branco S."/>
            <person name="Kuo A."/>
            <person name="LaButti K."/>
            <person name="Lipzen A."/>
            <person name="Andreopoulos W."/>
            <person name="Pangilinan J."/>
            <person name="Riley R."/>
            <person name="Hundley H."/>
            <person name="Na H."/>
            <person name="Barry K."/>
            <person name="Grigoriev I.V."/>
            <person name="Stajich J.E."/>
            <person name="Kennedy P.G."/>
        </authorList>
    </citation>
    <scope>NUCLEOTIDE SEQUENCE</scope>
    <source>
        <strain evidence="2">MN1</strain>
    </source>
</reference>
<feature type="transmembrane region" description="Helical" evidence="1">
    <location>
        <begin position="6"/>
        <end position="26"/>
    </location>
</feature>
<accession>A0A9P7JDZ8</accession>
<dbReference type="GeneID" id="64630459"/>
<feature type="transmembrane region" description="Helical" evidence="1">
    <location>
        <begin position="59"/>
        <end position="79"/>
    </location>
</feature>
<name>A0A9P7JDZ8_9AGAM</name>
<sequence length="112" mass="12633">MVPAFFRFFFTLWVWGLFLLVLTPLWESTIDNGASLFFAFFTLLLLVLTPPWGSTIDNGASLFSLFFTLLLLVLTPPWESTINDGASFFRFFHFVGLGPFLAGCHSSMGVYC</sequence>
<feature type="transmembrane region" description="Helical" evidence="1">
    <location>
        <begin position="33"/>
        <end position="53"/>
    </location>
</feature>
<organism evidence="2 3">
    <name type="scientific">Suillus subaureus</name>
    <dbReference type="NCBI Taxonomy" id="48587"/>
    <lineage>
        <taxon>Eukaryota</taxon>
        <taxon>Fungi</taxon>
        <taxon>Dikarya</taxon>
        <taxon>Basidiomycota</taxon>
        <taxon>Agaricomycotina</taxon>
        <taxon>Agaricomycetes</taxon>
        <taxon>Agaricomycetidae</taxon>
        <taxon>Boletales</taxon>
        <taxon>Suillineae</taxon>
        <taxon>Suillaceae</taxon>
        <taxon>Suillus</taxon>
    </lineage>
</organism>
<evidence type="ECO:0000256" key="1">
    <source>
        <dbReference type="SAM" id="Phobius"/>
    </source>
</evidence>
<evidence type="ECO:0000313" key="2">
    <source>
        <dbReference type="EMBL" id="KAG1817594.1"/>
    </source>
</evidence>
<keyword evidence="1" id="KW-1133">Transmembrane helix</keyword>
<keyword evidence="1" id="KW-0812">Transmembrane</keyword>
<dbReference type="EMBL" id="JABBWG010000013">
    <property type="protein sequence ID" value="KAG1817594.1"/>
    <property type="molecule type" value="Genomic_DNA"/>
</dbReference>
<gene>
    <name evidence="2" type="ORF">BJ212DRAFT_137535</name>
</gene>
<dbReference type="RefSeq" id="XP_041193836.1">
    <property type="nucleotide sequence ID" value="XM_041336442.1"/>
</dbReference>
<protein>
    <submittedName>
        <fullName evidence="2">Uncharacterized protein</fullName>
    </submittedName>
</protein>
<proteinExistence type="predicted"/>